<gene>
    <name evidence="5" type="ORF">K8V08_01770</name>
</gene>
<dbReference type="PANTHER" id="PTHR43699">
    <property type="entry name" value="3-DEHYDROQUINATE DEHYDRATASE"/>
    <property type="match status" value="1"/>
</dbReference>
<reference evidence="5" key="1">
    <citation type="journal article" date="2021" name="PeerJ">
        <title>Extensive microbial diversity within the chicken gut microbiome revealed by metagenomics and culture.</title>
        <authorList>
            <person name="Gilroy R."/>
            <person name="Ravi A."/>
            <person name="Getino M."/>
            <person name="Pursley I."/>
            <person name="Horton D.L."/>
            <person name="Alikhan N.F."/>
            <person name="Baker D."/>
            <person name="Gharbi K."/>
            <person name="Hall N."/>
            <person name="Watson M."/>
            <person name="Adriaenssens E.M."/>
            <person name="Foster-Nyarko E."/>
            <person name="Jarju S."/>
            <person name="Secka A."/>
            <person name="Antonio M."/>
            <person name="Oren A."/>
            <person name="Chaudhuri R.R."/>
            <person name="La Ragione R."/>
            <person name="Hildebrand F."/>
            <person name="Pallen M.J."/>
        </authorList>
    </citation>
    <scope>NUCLEOTIDE SEQUENCE</scope>
    <source>
        <strain evidence="5">ChiGjej5B5-7349</strain>
    </source>
</reference>
<keyword evidence="4" id="KW-0704">Schiff base</keyword>
<comment type="caution">
    <text evidence="5">The sequence shown here is derived from an EMBL/GenBank/DDBJ whole genome shotgun (WGS) entry which is preliminary data.</text>
</comment>
<dbReference type="InterPro" id="IPR001381">
    <property type="entry name" value="DHquinase_I"/>
</dbReference>
<dbReference type="AlphaFoldDB" id="A0A921MCY9"/>
<dbReference type="SUPFAM" id="SSF51569">
    <property type="entry name" value="Aldolase"/>
    <property type="match status" value="1"/>
</dbReference>
<comment type="catalytic activity">
    <reaction evidence="1">
        <text>3-dehydroquinate = 3-dehydroshikimate + H2O</text>
        <dbReference type="Rhea" id="RHEA:21096"/>
        <dbReference type="ChEBI" id="CHEBI:15377"/>
        <dbReference type="ChEBI" id="CHEBI:16630"/>
        <dbReference type="ChEBI" id="CHEBI:32364"/>
        <dbReference type="EC" id="4.2.1.10"/>
    </reaction>
</comment>
<dbReference type="Pfam" id="PF01487">
    <property type="entry name" value="DHquinase_I"/>
    <property type="match status" value="1"/>
</dbReference>
<protein>
    <recommendedName>
        <fullName evidence="2">3-dehydroquinate dehydratase</fullName>
        <ecNumber evidence="2">4.2.1.10</ecNumber>
    </recommendedName>
</protein>
<name>A0A921MCY9_9MICO</name>
<dbReference type="Proteomes" id="UP000784435">
    <property type="component" value="Unassembled WGS sequence"/>
</dbReference>
<reference evidence="5" key="2">
    <citation type="submission" date="2021-09" db="EMBL/GenBank/DDBJ databases">
        <authorList>
            <person name="Gilroy R."/>
        </authorList>
    </citation>
    <scope>NUCLEOTIDE SEQUENCE</scope>
    <source>
        <strain evidence="5">ChiGjej5B5-7349</strain>
    </source>
</reference>
<evidence type="ECO:0000313" key="5">
    <source>
        <dbReference type="EMBL" id="HJG79119.1"/>
    </source>
</evidence>
<dbReference type="Gene3D" id="3.20.20.70">
    <property type="entry name" value="Aldolase class I"/>
    <property type="match status" value="1"/>
</dbReference>
<dbReference type="InterPro" id="IPR013785">
    <property type="entry name" value="Aldolase_TIM"/>
</dbReference>
<evidence type="ECO:0000256" key="3">
    <source>
        <dbReference type="ARBA" id="ARBA00023239"/>
    </source>
</evidence>
<evidence type="ECO:0000256" key="1">
    <source>
        <dbReference type="ARBA" id="ARBA00001864"/>
    </source>
</evidence>
<dbReference type="EC" id="4.2.1.10" evidence="2"/>
<keyword evidence="3 5" id="KW-0456">Lyase</keyword>
<dbReference type="GO" id="GO:0046279">
    <property type="term" value="P:3,4-dihydroxybenzoate biosynthetic process"/>
    <property type="evidence" value="ECO:0007669"/>
    <property type="project" value="UniProtKB-ARBA"/>
</dbReference>
<evidence type="ECO:0000256" key="4">
    <source>
        <dbReference type="ARBA" id="ARBA00023270"/>
    </source>
</evidence>
<feature type="non-terminal residue" evidence="5">
    <location>
        <position position="166"/>
    </location>
</feature>
<accession>A0A921MCY9</accession>
<dbReference type="PANTHER" id="PTHR43699:SF1">
    <property type="entry name" value="3-DEHYDROQUINATE DEHYDRATASE"/>
    <property type="match status" value="1"/>
</dbReference>
<sequence length="166" mass="16718">MTSRTPLSPLPFSSGTGPAIIVPILAPTPAEAADRARAAAATAGVDVLEWRIDEHVAGGLLDAGAREDAGASEAGGSAELRTAYDGIAAPGVPVLVTVRSRTEGGHCPDDRYAEAVEAAIALRPAAVDVEMGREEAGRLLAAASDAGVSTVVSAHAWEATPTAQEL</sequence>
<organism evidence="5 6">
    <name type="scientific">Brevibacterium senegalense</name>
    <dbReference type="NCBI Taxonomy" id="1033736"/>
    <lineage>
        <taxon>Bacteria</taxon>
        <taxon>Bacillati</taxon>
        <taxon>Actinomycetota</taxon>
        <taxon>Actinomycetes</taxon>
        <taxon>Micrococcales</taxon>
        <taxon>Brevibacteriaceae</taxon>
        <taxon>Brevibacterium</taxon>
    </lineage>
</organism>
<dbReference type="GO" id="GO:0003855">
    <property type="term" value="F:3-dehydroquinate dehydratase activity"/>
    <property type="evidence" value="ECO:0007669"/>
    <property type="project" value="UniProtKB-EC"/>
</dbReference>
<proteinExistence type="predicted"/>
<dbReference type="EMBL" id="DYUK01000037">
    <property type="protein sequence ID" value="HJG79119.1"/>
    <property type="molecule type" value="Genomic_DNA"/>
</dbReference>
<evidence type="ECO:0000256" key="2">
    <source>
        <dbReference type="ARBA" id="ARBA00012060"/>
    </source>
</evidence>
<dbReference type="InterPro" id="IPR050146">
    <property type="entry name" value="Type-I_3-dehydroquinase"/>
</dbReference>
<evidence type="ECO:0000313" key="6">
    <source>
        <dbReference type="Proteomes" id="UP000784435"/>
    </source>
</evidence>